<gene>
    <name evidence="5" type="ORF">CC85DRAFT_282642</name>
</gene>
<accession>A0A0J0XWW9</accession>
<keyword evidence="6" id="KW-1185">Reference proteome</keyword>
<dbReference type="InterPro" id="IPR005031">
    <property type="entry name" value="COQ10_START"/>
</dbReference>
<dbReference type="Gene3D" id="3.30.530.20">
    <property type="match status" value="1"/>
</dbReference>
<dbReference type="SUPFAM" id="SSF55961">
    <property type="entry name" value="Bet v1-like"/>
    <property type="match status" value="1"/>
</dbReference>
<evidence type="ECO:0000256" key="1">
    <source>
        <dbReference type="ARBA" id="ARBA00006885"/>
    </source>
</evidence>
<dbReference type="Proteomes" id="UP000053611">
    <property type="component" value="Unassembled WGS sequence"/>
</dbReference>
<evidence type="ECO:0000256" key="2">
    <source>
        <dbReference type="ARBA" id="ARBA00011814"/>
    </source>
</evidence>
<dbReference type="Pfam" id="PF03364">
    <property type="entry name" value="Polyketide_cyc"/>
    <property type="match status" value="1"/>
</dbReference>
<evidence type="ECO:0000256" key="3">
    <source>
        <dbReference type="ARBA" id="ARBA00024947"/>
    </source>
</evidence>
<proteinExistence type="inferred from homology"/>
<evidence type="ECO:0000259" key="4">
    <source>
        <dbReference type="Pfam" id="PF03364"/>
    </source>
</evidence>
<dbReference type="CDD" id="cd07813">
    <property type="entry name" value="COQ10p_like"/>
    <property type="match status" value="1"/>
</dbReference>
<protein>
    <recommendedName>
        <fullName evidence="4">Coenzyme Q-binding protein COQ10 START domain-containing protein</fullName>
    </recommendedName>
</protein>
<dbReference type="InterPro" id="IPR023393">
    <property type="entry name" value="START-like_dom_sf"/>
</dbReference>
<evidence type="ECO:0000313" key="5">
    <source>
        <dbReference type="EMBL" id="KLT45560.1"/>
    </source>
</evidence>
<name>A0A0J0XWW9_9TREE</name>
<dbReference type="EMBL" id="KQ087181">
    <property type="protein sequence ID" value="KLT45560.1"/>
    <property type="molecule type" value="Genomic_DNA"/>
</dbReference>
<comment type="similarity">
    <text evidence="1">Belongs to the COQ10 family.</text>
</comment>
<organism evidence="5 6">
    <name type="scientific">Cutaneotrichosporon oleaginosum</name>
    <dbReference type="NCBI Taxonomy" id="879819"/>
    <lineage>
        <taxon>Eukaryota</taxon>
        <taxon>Fungi</taxon>
        <taxon>Dikarya</taxon>
        <taxon>Basidiomycota</taxon>
        <taxon>Agaricomycotina</taxon>
        <taxon>Tremellomycetes</taxon>
        <taxon>Trichosporonales</taxon>
        <taxon>Trichosporonaceae</taxon>
        <taxon>Cutaneotrichosporon</taxon>
    </lineage>
</organism>
<dbReference type="GO" id="GO:0048039">
    <property type="term" value="F:ubiquinone binding"/>
    <property type="evidence" value="ECO:0007669"/>
    <property type="project" value="InterPro"/>
</dbReference>
<feature type="domain" description="Coenzyme Q-binding protein COQ10 START" evidence="4">
    <location>
        <begin position="91"/>
        <end position="234"/>
    </location>
</feature>
<dbReference type="STRING" id="879819.A0A0J0XWW9"/>
<dbReference type="PANTHER" id="PTHR12901">
    <property type="entry name" value="SPERM PROTEIN HOMOLOG"/>
    <property type="match status" value="1"/>
</dbReference>
<dbReference type="AlphaFoldDB" id="A0A0J0XWW9"/>
<evidence type="ECO:0000313" key="6">
    <source>
        <dbReference type="Proteomes" id="UP000053611"/>
    </source>
</evidence>
<dbReference type="InterPro" id="IPR044996">
    <property type="entry name" value="COQ10-like"/>
</dbReference>
<dbReference type="RefSeq" id="XP_018282051.1">
    <property type="nucleotide sequence ID" value="XM_018422056.1"/>
</dbReference>
<comment type="function">
    <text evidence="3">Required for the function of coenzyme Q in the respiratory chain. May serve as a chaperone or may be involved in the transport of Q6 from its site of synthesis to the catalytic sites of the respiratory complexes.</text>
</comment>
<dbReference type="GO" id="GO:0045333">
    <property type="term" value="P:cellular respiration"/>
    <property type="evidence" value="ECO:0007669"/>
    <property type="project" value="InterPro"/>
</dbReference>
<sequence>MKPTFLARAGPSLTRPLRPALRPLLPAISAAPASSAISPVIRPRTQPVQQAQAQARTFFSLPDITKLANLVPGAEIETSGDDQRFHARKILPYSPAQLYELVSDVPAYVDFIPFCTASTVLDAQGYPTSWKPGPEPFVVDAELAVGFGGLEERYVSRVVGTPFESVSATASKRTPLFKNLVTTWSFAPAGAGGPTASSTLLTIDLTFSFANPLHRIASQAVLPKVADKMVEAFETRAGEVYGTR</sequence>
<dbReference type="GO" id="GO:0005739">
    <property type="term" value="C:mitochondrion"/>
    <property type="evidence" value="ECO:0007669"/>
    <property type="project" value="TreeGrafter"/>
</dbReference>
<dbReference type="OrthoDB" id="292693at2759"/>
<comment type="subunit">
    <text evidence="2">Interacts with coenzyme Q.</text>
</comment>
<reference evidence="5 6" key="1">
    <citation type="submission" date="2015-03" db="EMBL/GenBank/DDBJ databases">
        <title>Genomics and transcriptomics of the oil-accumulating basidiomycete yeast T. oleaginosus allow insights into substrate utilization and the diverse evolutionary trajectories of mating systems in fungi.</title>
        <authorList>
            <consortium name="DOE Joint Genome Institute"/>
            <person name="Kourist R."/>
            <person name="Kracht O."/>
            <person name="Bracharz F."/>
            <person name="Lipzen A."/>
            <person name="Nolan M."/>
            <person name="Ohm R."/>
            <person name="Grigoriev I."/>
            <person name="Sun S."/>
            <person name="Heitman J."/>
            <person name="Bruck T."/>
            <person name="Nowrousian M."/>
        </authorList>
    </citation>
    <scope>NUCLEOTIDE SEQUENCE [LARGE SCALE GENOMIC DNA]</scope>
    <source>
        <strain evidence="5 6">IBC0246</strain>
    </source>
</reference>
<dbReference type="PANTHER" id="PTHR12901:SF10">
    <property type="entry name" value="COENZYME Q-BINDING PROTEIN COQ10, MITOCHONDRIAL"/>
    <property type="match status" value="1"/>
</dbReference>
<dbReference type="GeneID" id="28982659"/>